<feature type="domain" description="N-acetyltransferase" evidence="1">
    <location>
        <begin position="34"/>
        <end position="181"/>
    </location>
</feature>
<dbReference type="PANTHER" id="PTHR43305:SF1">
    <property type="entry name" value="FAMILY N-ACETYLTRANSFERASE, PUTATIVE (AFU_ORTHOLOGUE AFUA_2G01380)-RELATED"/>
    <property type="match status" value="1"/>
</dbReference>
<organism evidence="2 3">
    <name type="scientific">Kutzneria viridogrisea</name>
    <dbReference type="NCBI Taxonomy" id="47990"/>
    <lineage>
        <taxon>Bacteria</taxon>
        <taxon>Bacillati</taxon>
        <taxon>Actinomycetota</taxon>
        <taxon>Actinomycetes</taxon>
        <taxon>Pseudonocardiales</taxon>
        <taxon>Pseudonocardiaceae</taxon>
        <taxon>Kutzneria</taxon>
    </lineage>
</organism>
<dbReference type="Proteomes" id="UP000517916">
    <property type="component" value="Unassembled WGS sequence"/>
</dbReference>
<proteinExistence type="predicted"/>
<evidence type="ECO:0000313" key="2">
    <source>
        <dbReference type="EMBL" id="MBA8923359.1"/>
    </source>
</evidence>
<keyword evidence="3" id="KW-1185">Reference proteome</keyword>
<dbReference type="PANTHER" id="PTHR43305">
    <property type="entry name" value="FAMILY N-ACETYLTRANSFERASE, PUTATIVE (AFU_ORTHOLOGUE AFUA_2G01380)-RELATED"/>
    <property type="match status" value="1"/>
</dbReference>
<evidence type="ECO:0000313" key="3">
    <source>
        <dbReference type="Proteomes" id="UP000517916"/>
    </source>
</evidence>
<accession>A0ABR6B916</accession>
<dbReference type="Gene3D" id="3.40.630.30">
    <property type="match status" value="1"/>
</dbReference>
<gene>
    <name evidence="2" type="ORF">BC739_000556</name>
</gene>
<sequence length="188" mass="20861">MQLSVVKDPGSADNMSVVVRRADLVAEAEEITKLLVDYMTTAQQQLLTTFGIKDAPTDVSGMRASLQEYGDPSKVLLVAEDSSGTLVGVAGLRVIEPGVVEVKRMYVVPECRGLHVGSRLLDCLLGEAARMGASTVRLDTVRFMVDAQRLYRSRGFAERKPYQQTEIPQHLQQYWIFFERGIGPAEER</sequence>
<dbReference type="EMBL" id="JACJID010000001">
    <property type="protein sequence ID" value="MBA8923359.1"/>
    <property type="molecule type" value="Genomic_DNA"/>
</dbReference>
<dbReference type="SUPFAM" id="SSF55729">
    <property type="entry name" value="Acyl-CoA N-acyltransferases (Nat)"/>
    <property type="match status" value="1"/>
</dbReference>
<reference evidence="2 3" key="1">
    <citation type="submission" date="2020-08" db="EMBL/GenBank/DDBJ databases">
        <title>Genomic Encyclopedia of Archaeal and Bacterial Type Strains, Phase II (KMG-II): from individual species to whole genera.</title>
        <authorList>
            <person name="Goeker M."/>
        </authorList>
    </citation>
    <scope>NUCLEOTIDE SEQUENCE [LARGE SCALE GENOMIC DNA]</scope>
    <source>
        <strain evidence="2 3">DSM 43850</strain>
    </source>
</reference>
<dbReference type="PROSITE" id="PS51186">
    <property type="entry name" value="GNAT"/>
    <property type="match status" value="1"/>
</dbReference>
<dbReference type="InterPro" id="IPR052777">
    <property type="entry name" value="Acetyltransferase_Enz"/>
</dbReference>
<protein>
    <submittedName>
        <fullName evidence="2">N-acetylglutamate synthase-like GNAT family acetyltransferase</fullName>
    </submittedName>
</protein>
<dbReference type="InterPro" id="IPR000182">
    <property type="entry name" value="GNAT_dom"/>
</dbReference>
<evidence type="ECO:0000259" key="1">
    <source>
        <dbReference type="PROSITE" id="PS51186"/>
    </source>
</evidence>
<dbReference type="InterPro" id="IPR016181">
    <property type="entry name" value="Acyl_CoA_acyltransferase"/>
</dbReference>
<dbReference type="Pfam" id="PF00583">
    <property type="entry name" value="Acetyltransf_1"/>
    <property type="match status" value="1"/>
</dbReference>
<comment type="caution">
    <text evidence="2">The sequence shown here is derived from an EMBL/GenBank/DDBJ whole genome shotgun (WGS) entry which is preliminary data.</text>
</comment>
<dbReference type="CDD" id="cd04301">
    <property type="entry name" value="NAT_SF"/>
    <property type="match status" value="1"/>
</dbReference>
<name>A0ABR6B916_9PSEU</name>